<sequence>MESSIVLGIILIVSMVGHADSVALATCILLIIKILHFDNYIFPFIQDKGVFSGLVILIAAILIPIAKGNINYNDLLKSFTSWKGIIALLLSLLTTYLSGLGVQFLTVQGHSDIMPALILGAVIAAAFLGGVPVGPFITSGILALIVKLFSRK</sequence>
<evidence type="ECO:0000256" key="1">
    <source>
        <dbReference type="ARBA" id="ARBA00022475"/>
    </source>
</evidence>
<dbReference type="Proteomes" id="UP000679179">
    <property type="component" value="Unassembled WGS sequence"/>
</dbReference>
<dbReference type="GO" id="GO:0005886">
    <property type="term" value="C:plasma membrane"/>
    <property type="evidence" value="ECO:0007669"/>
    <property type="project" value="UniProtKB-SubCell"/>
</dbReference>
<keyword evidence="1 5" id="KW-1003">Cell membrane</keyword>
<evidence type="ECO:0000256" key="4">
    <source>
        <dbReference type="ARBA" id="ARBA00023136"/>
    </source>
</evidence>
<dbReference type="HAMAP" id="MF_01874">
    <property type="entry name" value="UPF0756"/>
    <property type="match status" value="1"/>
</dbReference>
<gene>
    <name evidence="6" type="ORF">CPJCM30710_20050</name>
</gene>
<comment type="similarity">
    <text evidence="5">Belongs to the UPF0756 family.</text>
</comment>
<dbReference type="InterPro" id="IPR007382">
    <property type="entry name" value="UPF0756_TM"/>
</dbReference>
<name>A0A919VEN0_9CLOT</name>
<comment type="caution">
    <text evidence="6">The sequence shown here is derived from an EMBL/GenBank/DDBJ whole genome shotgun (WGS) entry which is preliminary data.</text>
</comment>
<keyword evidence="2 5" id="KW-0812">Transmembrane</keyword>
<reference evidence="6" key="1">
    <citation type="submission" date="2021-03" db="EMBL/GenBank/DDBJ databases">
        <title>Taxonomic study of Clostridium polyendosporum from meadow-gley soil under rice.</title>
        <authorList>
            <person name="Kobayashi H."/>
            <person name="Tanizawa Y."/>
            <person name="Yagura M."/>
        </authorList>
    </citation>
    <scope>NUCLEOTIDE SEQUENCE</scope>
    <source>
        <strain evidence="6">JCM 30710</strain>
    </source>
</reference>
<proteinExistence type="inferred from homology"/>
<comment type="caution">
    <text evidence="5">Lacks conserved residue(s) required for the propagation of feature annotation.</text>
</comment>
<evidence type="ECO:0000256" key="2">
    <source>
        <dbReference type="ARBA" id="ARBA00022692"/>
    </source>
</evidence>
<dbReference type="EMBL" id="BOPZ01000016">
    <property type="protein sequence ID" value="GIM29339.1"/>
    <property type="molecule type" value="Genomic_DNA"/>
</dbReference>
<accession>A0A919VEN0</accession>
<keyword evidence="3 5" id="KW-1133">Transmembrane helix</keyword>
<dbReference type="PANTHER" id="PTHR38452:SF1">
    <property type="entry name" value="UPF0756 MEMBRANE PROTEIN YEAL"/>
    <property type="match status" value="1"/>
</dbReference>
<evidence type="ECO:0000256" key="3">
    <source>
        <dbReference type="ARBA" id="ARBA00022989"/>
    </source>
</evidence>
<evidence type="ECO:0000313" key="7">
    <source>
        <dbReference type="Proteomes" id="UP000679179"/>
    </source>
</evidence>
<feature type="transmembrane region" description="Helical" evidence="5">
    <location>
        <begin position="49"/>
        <end position="66"/>
    </location>
</feature>
<feature type="transmembrane region" description="Helical" evidence="5">
    <location>
        <begin position="113"/>
        <end position="146"/>
    </location>
</feature>
<evidence type="ECO:0000256" key="5">
    <source>
        <dbReference type="HAMAP-Rule" id="MF_01874"/>
    </source>
</evidence>
<dbReference type="AlphaFoldDB" id="A0A919VEN0"/>
<dbReference type="PANTHER" id="PTHR38452">
    <property type="entry name" value="UPF0756 MEMBRANE PROTEIN YEAL"/>
    <property type="match status" value="1"/>
</dbReference>
<feature type="transmembrane region" description="Helical" evidence="5">
    <location>
        <begin position="86"/>
        <end position="107"/>
    </location>
</feature>
<dbReference type="Pfam" id="PF04284">
    <property type="entry name" value="DUF441"/>
    <property type="match status" value="1"/>
</dbReference>
<keyword evidence="4 5" id="KW-0472">Membrane</keyword>
<comment type="subcellular location">
    <subcellularLocation>
        <location evidence="5">Cell membrane</location>
        <topology evidence="5">Multi-pass membrane protein</topology>
    </subcellularLocation>
</comment>
<keyword evidence="7" id="KW-1185">Reference proteome</keyword>
<organism evidence="6 7">
    <name type="scientific">Clostridium polyendosporum</name>
    <dbReference type="NCBI Taxonomy" id="69208"/>
    <lineage>
        <taxon>Bacteria</taxon>
        <taxon>Bacillati</taxon>
        <taxon>Bacillota</taxon>
        <taxon>Clostridia</taxon>
        <taxon>Eubacteriales</taxon>
        <taxon>Clostridiaceae</taxon>
        <taxon>Clostridium</taxon>
    </lineage>
</organism>
<evidence type="ECO:0000313" key="6">
    <source>
        <dbReference type="EMBL" id="GIM29339.1"/>
    </source>
</evidence>
<dbReference type="RefSeq" id="WP_212904037.1">
    <property type="nucleotide sequence ID" value="NZ_BOPZ01000016.1"/>
</dbReference>
<protein>
    <recommendedName>
        <fullName evidence="5">UPF0756 membrane protein CPJCM30710_20050</fullName>
    </recommendedName>
</protein>